<dbReference type="OrthoDB" id="5103at2759"/>
<organism evidence="1 2">
    <name type="scientific">Stegodyphus mimosarum</name>
    <name type="common">African social velvet spider</name>
    <dbReference type="NCBI Taxonomy" id="407821"/>
    <lineage>
        <taxon>Eukaryota</taxon>
        <taxon>Metazoa</taxon>
        <taxon>Ecdysozoa</taxon>
        <taxon>Arthropoda</taxon>
        <taxon>Chelicerata</taxon>
        <taxon>Arachnida</taxon>
        <taxon>Araneae</taxon>
        <taxon>Araneomorphae</taxon>
        <taxon>Entelegynae</taxon>
        <taxon>Eresoidea</taxon>
        <taxon>Eresidae</taxon>
        <taxon>Stegodyphus</taxon>
    </lineage>
</organism>
<dbReference type="Proteomes" id="UP000054359">
    <property type="component" value="Unassembled WGS sequence"/>
</dbReference>
<dbReference type="EMBL" id="KL816735">
    <property type="protein sequence ID" value="KFM83285.1"/>
    <property type="molecule type" value="Genomic_DNA"/>
</dbReference>
<evidence type="ECO:0000313" key="2">
    <source>
        <dbReference type="Proteomes" id="UP000054359"/>
    </source>
</evidence>
<name>A0A087V0Z6_STEMI</name>
<gene>
    <name evidence="1" type="ORF">X975_23965</name>
</gene>
<proteinExistence type="predicted"/>
<reference evidence="1 2" key="1">
    <citation type="submission" date="2013-11" db="EMBL/GenBank/DDBJ databases">
        <title>Genome sequencing of Stegodyphus mimosarum.</title>
        <authorList>
            <person name="Bechsgaard J."/>
        </authorList>
    </citation>
    <scope>NUCLEOTIDE SEQUENCE [LARGE SCALE GENOMIC DNA]</scope>
</reference>
<evidence type="ECO:0000313" key="1">
    <source>
        <dbReference type="EMBL" id="KFM83285.1"/>
    </source>
</evidence>
<evidence type="ECO:0008006" key="3">
    <source>
        <dbReference type="Google" id="ProtNLM"/>
    </source>
</evidence>
<keyword evidence="2" id="KW-1185">Reference proteome</keyword>
<accession>A0A087V0Z6</accession>
<feature type="non-terminal residue" evidence="1">
    <location>
        <position position="51"/>
    </location>
</feature>
<sequence>MLAWAALPTEVSNERAFSSFKFILQDNRSNLSEIMLEYILIIRGNFQMLNK</sequence>
<dbReference type="AlphaFoldDB" id="A0A087V0Z6"/>
<protein>
    <recommendedName>
        <fullName evidence="3">HAT C-terminal dimerisation domain-containing protein</fullName>
    </recommendedName>
</protein>